<dbReference type="PANTHER" id="PTHR48041:SF2">
    <property type="entry name" value="ATP-DEPENDENT PERMEASE-RELATED"/>
    <property type="match status" value="1"/>
</dbReference>
<dbReference type="Pfam" id="PF19055">
    <property type="entry name" value="ABC2_membrane_7"/>
    <property type="match status" value="1"/>
</dbReference>
<keyword evidence="10 13" id="KW-0472">Membrane</keyword>
<dbReference type="CDD" id="cd03213">
    <property type="entry name" value="ABCG_EPDR"/>
    <property type="match status" value="1"/>
</dbReference>
<dbReference type="InterPro" id="IPR002049">
    <property type="entry name" value="LE_dom"/>
</dbReference>
<keyword evidence="7" id="KW-0256">Endoplasmic reticulum</keyword>
<evidence type="ECO:0000256" key="12">
    <source>
        <dbReference type="SAM" id="MobiDB-lite"/>
    </source>
</evidence>
<evidence type="ECO:0000256" key="3">
    <source>
        <dbReference type="ARBA" id="ARBA00022448"/>
    </source>
</evidence>
<evidence type="ECO:0000256" key="13">
    <source>
        <dbReference type="SAM" id="Phobius"/>
    </source>
</evidence>
<evidence type="ECO:0000256" key="6">
    <source>
        <dbReference type="ARBA" id="ARBA00022741"/>
    </source>
</evidence>
<organism evidence="16 17">
    <name type="scientific">Pterulicium gracile</name>
    <dbReference type="NCBI Taxonomy" id="1884261"/>
    <lineage>
        <taxon>Eukaryota</taxon>
        <taxon>Fungi</taxon>
        <taxon>Dikarya</taxon>
        <taxon>Basidiomycota</taxon>
        <taxon>Agaricomycotina</taxon>
        <taxon>Agaricomycetes</taxon>
        <taxon>Agaricomycetidae</taxon>
        <taxon>Agaricales</taxon>
        <taxon>Pleurotineae</taxon>
        <taxon>Pterulaceae</taxon>
        <taxon>Pterulicium</taxon>
    </lineage>
</organism>
<dbReference type="Pfam" id="PF01061">
    <property type="entry name" value="ABC2_membrane"/>
    <property type="match status" value="1"/>
</dbReference>
<dbReference type="InterPro" id="IPR043926">
    <property type="entry name" value="ABCG_dom"/>
</dbReference>
<dbReference type="GO" id="GO:0140359">
    <property type="term" value="F:ABC-type transporter activity"/>
    <property type="evidence" value="ECO:0007669"/>
    <property type="project" value="InterPro"/>
</dbReference>
<reference evidence="16 17" key="1">
    <citation type="journal article" date="2019" name="Nat. Ecol. Evol.">
        <title>Megaphylogeny resolves global patterns of mushroom evolution.</title>
        <authorList>
            <person name="Varga T."/>
            <person name="Krizsan K."/>
            <person name="Foldi C."/>
            <person name="Dima B."/>
            <person name="Sanchez-Garcia M."/>
            <person name="Sanchez-Ramirez S."/>
            <person name="Szollosi G.J."/>
            <person name="Szarkandi J.G."/>
            <person name="Papp V."/>
            <person name="Albert L."/>
            <person name="Andreopoulos W."/>
            <person name="Angelini C."/>
            <person name="Antonin V."/>
            <person name="Barry K.W."/>
            <person name="Bougher N.L."/>
            <person name="Buchanan P."/>
            <person name="Buyck B."/>
            <person name="Bense V."/>
            <person name="Catcheside P."/>
            <person name="Chovatia M."/>
            <person name="Cooper J."/>
            <person name="Damon W."/>
            <person name="Desjardin D."/>
            <person name="Finy P."/>
            <person name="Geml J."/>
            <person name="Haridas S."/>
            <person name="Hughes K."/>
            <person name="Justo A."/>
            <person name="Karasinski D."/>
            <person name="Kautmanova I."/>
            <person name="Kiss B."/>
            <person name="Kocsube S."/>
            <person name="Kotiranta H."/>
            <person name="LaButti K.M."/>
            <person name="Lechner B.E."/>
            <person name="Liimatainen K."/>
            <person name="Lipzen A."/>
            <person name="Lukacs Z."/>
            <person name="Mihaltcheva S."/>
            <person name="Morgado L.N."/>
            <person name="Niskanen T."/>
            <person name="Noordeloos M.E."/>
            <person name="Ohm R.A."/>
            <person name="Ortiz-Santana B."/>
            <person name="Ovrebo C."/>
            <person name="Racz N."/>
            <person name="Riley R."/>
            <person name="Savchenko A."/>
            <person name="Shiryaev A."/>
            <person name="Soop K."/>
            <person name="Spirin V."/>
            <person name="Szebenyi C."/>
            <person name="Tomsovsky M."/>
            <person name="Tulloss R.E."/>
            <person name="Uehling J."/>
            <person name="Grigoriev I.V."/>
            <person name="Vagvolgyi C."/>
            <person name="Papp T."/>
            <person name="Martin F.M."/>
            <person name="Miettinen O."/>
            <person name="Hibbett D.S."/>
            <person name="Nagy L.G."/>
        </authorList>
    </citation>
    <scope>NUCLEOTIDE SEQUENCE [LARGE SCALE GENOMIC DNA]</scope>
    <source>
        <strain evidence="16 17">CBS 309.79</strain>
    </source>
</reference>
<protein>
    <recommendedName>
        <fullName evidence="15">ABC transporter domain-containing protein</fullName>
    </recommendedName>
</protein>
<dbReference type="STRING" id="1884261.A0A5C3QSC9"/>
<feature type="domain" description="ABC transporter" evidence="15">
    <location>
        <begin position="375"/>
        <end position="615"/>
    </location>
</feature>
<keyword evidence="11" id="KW-0325">Glycoprotein</keyword>
<feature type="compositionally biased region" description="Low complexity" evidence="12">
    <location>
        <begin position="634"/>
        <end position="655"/>
    </location>
</feature>
<dbReference type="InterPro" id="IPR017871">
    <property type="entry name" value="ABC_transporter-like_CS"/>
</dbReference>
<dbReference type="InterPro" id="IPR050352">
    <property type="entry name" value="ABCG_transporters"/>
</dbReference>
<feature type="transmembrane region" description="Helical" evidence="13">
    <location>
        <begin position="912"/>
        <end position="933"/>
    </location>
</feature>
<evidence type="ECO:0000313" key="16">
    <source>
        <dbReference type="EMBL" id="TFL04258.1"/>
    </source>
</evidence>
<dbReference type="SMART" id="SM00382">
    <property type="entry name" value="AAA"/>
    <property type="match status" value="1"/>
</dbReference>
<keyword evidence="3" id="KW-0813">Transport</keyword>
<dbReference type="PROSITE" id="PS50893">
    <property type="entry name" value="ABC_TRANSPORTER_2"/>
    <property type="match status" value="1"/>
</dbReference>
<keyword evidence="4 13" id="KW-0812">Transmembrane</keyword>
<feature type="region of interest" description="Disordered" evidence="12">
    <location>
        <begin position="634"/>
        <end position="687"/>
    </location>
</feature>
<evidence type="ECO:0000256" key="10">
    <source>
        <dbReference type="ARBA" id="ARBA00023136"/>
    </source>
</evidence>
<feature type="transmembrane region" description="Helical" evidence="13">
    <location>
        <begin position="1025"/>
        <end position="1051"/>
    </location>
</feature>
<feature type="transmembrane region" description="Helical" evidence="13">
    <location>
        <begin position="885"/>
        <end position="906"/>
    </location>
</feature>
<sequence>MTRSSTALYATCFALLGLLSGSEARRNNSTSRPAPQSPYALSPSSLLTPPRGCPPCFNCLLPAFTCGQYGDCDPYDGQCKCPPGWGGIDCLVPQCDSLADGQQRRLREDGKECECKEGWGGINCNVCKTNNACRGFPLAGEVPDIDPEDMLCYQGGETVFNVHQMCDVTNRKILDMLPDRKPQITFSCTASDGTCDFQFWTAQQESFYCALDKCQSTVDVGYDTNITQYSCDKLKCSCVPGRFICGENGSVDIGDFLRDEIKGPATFTCKTGQGCKFEEAAMNELILSIFGDPFISLECEGGECLHFSQIPGYVRPPKPDRTRFVALSIAGAALLVILASGAIWYAASNSSGDLKLHLPDNEASRLMTDHVPASLHFTDVTYDLNDRLILDSISGSIKPGQVMAIMGASGAGKSTFLDILARKDKRGTVSGTMLVNGREVKDEEFKSVIGFVDQEDTLMSTLTVYETVLYSALLRLPREMSLQAKKVRTLETLQELGILGIKDSRIGDSGQRSISGGEKRRVSIACELVTSPSILFLDEPTSGLDAYNAFNVIDSLSNLARNYNRTVVCTIHQPRSNIVALFDQLVLLAMGKLVYSGEFARAHDYFAGTGNACPPGFNIADYLIDLTMTANTHSASSTEVGESSSSSSPPSQDQSNLGDEERLLSGRSSATRTNPDESHHDLATNTNTNFIKKRASQIIDAVSITSRRSSSHTVTIHPRLAALIEAYAKSDIAAEISKDKEEMWRRNNVNGNGAQANGGASVDVALESALLRGRKRATWPTQFRILSGRAFKNLYRDPALLAAHYLSSVGLALICGLFFHNVTNDIPGFQNRLGIFFFTLALFGFSSLSSLGLFANERILFMRERANGYYSSFTYFSSKIMFDILPLRLVPPLVFGGIVYGLVGLVPDVYTFWKFILTLVLFNLTTASVVLWLSIAFASVSVASLVGTLVMLFNLMFTGLLINRETVTPAFQWLHTVSFFHAAFEALAVNELRYLSLKETRVGIEIDIPAATILSIFGLRAESFWWPNIALLSIFFVACTMGSYLTLHFFVKERR</sequence>
<dbReference type="Gene3D" id="3.40.50.300">
    <property type="entry name" value="P-loop containing nucleotide triphosphate hydrolases"/>
    <property type="match status" value="1"/>
</dbReference>
<dbReference type="GO" id="GO:0016887">
    <property type="term" value="F:ATP hydrolysis activity"/>
    <property type="evidence" value="ECO:0007669"/>
    <property type="project" value="InterPro"/>
</dbReference>
<dbReference type="EMBL" id="ML178819">
    <property type="protein sequence ID" value="TFL04258.1"/>
    <property type="molecule type" value="Genomic_DNA"/>
</dbReference>
<evidence type="ECO:0000256" key="2">
    <source>
        <dbReference type="ARBA" id="ARBA00005814"/>
    </source>
</evidence>
<dbReference type="InterPro" id="IPR003439">
    <property type="entry name" value="ABC_transporter-like_ATP-bd"/>
</dbReference>
<dbReference type="PROSITE" id="PS00022">
    <property type="entry name" value="EGF_1"/>
    <property type="match status" value="1"/>
</dbReference>
<feature type="transmembrane region" description="Helical" evidence="13">
    <location>
        <begin position="1002"/>
        <end position="1019"/>
    </location>
</feature>
<gene>
    <name evidence="16" type="ORF">BDV98DRAFT_545006</name>
</gene>
<evidence type="ECO:0000259" key="15">
    <source>
        <dbReference type="PROSITE" id="PS50893"/>
    </source>
</evidence>
<dbReference type="GO" id="GO:0005524">
    <property type="term" value="F:ATP binding"/>
    <property type="evidence" value="ECO:0007669"/>
    <property type="project" value="UniProtKB-KW"/>
</dbReference>
<evidence type="ECO:0000256" key="5">
    <source>
        <dbReference type="ARBA" id="ARBA00022729"/>
    </source>
</evidence>
<keyword evidence="5 14" id="KW-0732">Signal</keyword>
<comment type="subcellular location">
    <subcellularLocation>
        <location evidence="1">Endoplasmic reticulum membrane</location>
        <topology evidence="1">Multi-pass membrane protein</topology>
    </subcellularLocation>
</comment>
<dbReference type="PROSITE" id="PS00211">
    <property type="entry name" value="ABC_TRANSPORTER_1"/>
    <property type="match status" value="1"/>
</dbReference>
<dbReference type="InterPro" id="IPR013525">
    <property type="entry name" value="ABC2_TM"/>
</dbReference>
<comment type="similarity">
    <text evidence="2">Belongs to the ABC transporter superfamily. ABCG family. Eye pigment precursor importer (TC 3.A.1.204) subfamily.</text>
</comment>
<dbReference type="CDD" id="cd00055">
    <property type="entry name" value="EGF_Lam"/>
    <property type="match status" value="1"/>
</dbReference>
<feature type="transmembrane region" description="Helical" evidence="13">
    <location>
        <begin position="833"/>
        <end position="855"/>
    </location>
</feature>
<keyword evidence="8" id="KW-0067">ATP-binding</keyword>
<name>A0A5C3QSC9_9AGAR</name>
<dbReference type="GO" id="GO:0005789">
    <property type="term" value="C:endoplasmic reticulum membrane"/>
    <property type="evidence" value="ECO:0007669"/>
    <property type="project" value="UniProtKB-SubCell"/>
</dbReference>
<dbReference type="AlphaFoldDB" id="A0A5C3QSC9"/>
<proteinExistence type="inferred from homology"/>
<accession>A0A5C3QSC9</accession>
<keyword evidence="17" id="KW-1185">Reference proteome</keyword>
<evidence type="ECO:0000256" key="11">
    <source>
        <dbReference type="ARBA" id="ARBA00023180"/>
    </source>
</evidence>
<feature type="chain" id="PRO_5023036305" description="ABC transporter domain-containing protein" evidence="14">
    <location>
        <begin position="25"/>
        <end position="1055"/>
    </location>
</feature>
<dbReference type="FunFam" id="3.40.50.300:FF:000702">
    <property type="entry name" value="ABC transporter (Adp1)"/>
    <property type="match status" value="1"/>
</dbReference>
<keyword evidence="9 13" id="KW-1133">Transmembrane helix</keyword>
<feature type="transmembrane region" description="Helical" evidence="13">
    <location>
        <begin position="940"/>
        <end position="961"/>
    </location>
</feature>
<keyword evidence="6" id="KW-0547">Nucleotide-binding</keyword>
<evidence type="ECO:0000256" key="7">
    <source>
        <dbReference type="ARBA" id="ARBA00022824"/>
    </source>
</evidence>
<evidence type="ECO:0000256" key="1">
    <source>
        <dbReference type="ARBA" id="ARBA00004477"/>
    </source>
</evidence>
<dbReference type="InterPro" id="IPR027417">
    <property type="entry name" value="P-loop_NTPase"/>
</dbReference>
<dbReference type="SUPFAM" id="SSF52540">
    <property type="entry name" value="P-loop containing nucleoside triphosphate hydrolases"/>
    <property type="match status" value="1"/>
</dbReference>
<dbReference type="InterPro" id="IPR003593">
    <property type="entry name" value="AAA+_ATPase"/>
</dbReference>
<dbReference type="OrthoDB" id="66620at2759"/>
<evidence type="ECO:0000256" key="4">
    <source>
        <dbReference type="ARBA" id="ARBA00022692"/>
    </source>
</evidence>
<dbReference type="Pfam" id="PF00005">
    <property type="entry name" value="ABC_tran"/>
    <property type="match status" value="1"/>
</dbReference>
<feature type="signal peptide" evidence="14">
    <location>
        <begin position="1"/>
        <end position="24"/>
    </location>
</feature>
<dbReference type="InterPro" id="IPR000742">
    <property type="entry name" value="EGF"/>
</dbReference>
<evidence type="ECO:0000256" key="9">
    <source>
        <dbReference type="ARBA" id="ARBA00022989"/>
    </source>
</evidence>
<dbReference type="PANTHER" id="PTHR48041">
    <property type="entry name" value="ABC TRANSPORTER G FAMILY MEMBER 28"/>
    <property type="match status" value="1"/>
</dbReference>
<evidence type="ECO:0000313" key="17">
    <source>
        <dbReference type="Proteomes" id="UP000305067"/>
    </source>
</evidence>
<evidence type="ECO:0000256" key="14">
    <source>
        <dbReference type="SAM" id="SignalP"/>
    </source>
</evidence>
<dbReference type="Proteomes" id="UP000305067">
    <property type="component" value="Unassembled WGS sequence"/>
</dbReference>
<feature type="transmembrane region" description="Helical" evidence="13">
    <location>
        <begin position="324"/>
        <end position="347"/>
    </location>
</feature>
<feature type="transmembrane region" description="Helical" evidence="13">
    <location>
        <begin position="799"/>
        <end position="821"/>
    </location>
</feature>
<evidence type="ECO:0000256" key="8">
    <source>
        <dbReference type="ARBA" id="ARBA00022840"/>
    </source>
</evidence>